<dbReference type="AlphaFoldDB" id="A0AAN6JXI9"/>
<evidence type="ECO:0000313" key="2">
    <source>
        <dbReference type="EMBL" id="KAK0952379.1"/>
    </source>
</evidence>
<reference evidence="2" key="1">
    <citation type="submission" date="2023-06" db="EMBL/GenBank/DDBJ databases">
        <title>Black Yeasts Isolated from many extreme environments.</title>
        <authorList>
            <person name="Coleine C."/>
            <person name="Stajich J.E."/>
            <person name="Selbmann L."/>
        </authorList>
    </citation>
    <scope>NUCLEOTIDE SEQUENCE</scope>
    <source>
        <strain evidence="2">CCFEE 5200</strain>
    </source>
</reference>
<feature type="region of interest" description="Disordered" evidence="1">
    <location>
        <begin position="256"/>
        <end position="291"/>
    </location>
</feature>
<sequence>MAKSKPAPRPRPLPRATFQPRVTREGSISSISAAGHVGNQRRAQEKLADLERENRACREREAQAGAQMSKLEDSISDLGNLVRVLEARVDVRLNASRLQESTESQDLAQRRLAHLERQNMELRHRETESRAQIASWTASYTREYHSSRAHEAKLQADTYSWNRMQSFLLFKLAQAVAWNRLHYRDVIPGREFHSLGPGLVTDVKLDGGELDWTEMETWMSRFPHQVRGACGEQVVERLEELIRGFHERRYGMMPEEEYEEEWYQNEEDDDLGSGEDDEGQAEEEDDEEEEQ</sequence>
<keyword evidence="3" id="KW-1185">Reference proteome</keyword>
<accession>A0AAN6JXI9</accession>
<dbReference type="Proteomes" id="UP001175353">
    <property type="component" value="Unassembled WGS sequence"/>
</dbReference>
<dbReference type="EMBL" id="JAUJLE010000616">
    <property type="protein sequence ID" value="KAK0952379.1"/>
    <property type="molecule type" value="Genomic_DNA"/>
</dbReference>
<organism evidence="2 3">
    <name type="scientific">Friedmanniomyces endolithicus</name>
    <dbReference type="NCBI Taxonomy" id="329885"/>
    <lineage>
        <taxon>Eukaryota</taxon>
        <taxon>Fungi</taxon>
        <taxon>Dikarya</taxon>
        <taxon>Ascomycota</taxon>
        <taxon>Pezizomycotina</taxon>
        <taxon>Dothideomycetes</taxon>
        <taxon>Dothideomycetidae</taxon>
        <taxon>Mycosphaerellales</taxon>
        <taxon>Teratosphaeriaceae</taxon>
        <taxon>Friedmanniomyces</taxon>
    </lineage>
</organism>
<name>A0AAN6JXI9_9PEZI</name>
<protein>
    <submittedName>
        <fullName evidence="2">Uncharacterized protein</fullName>
    </submittedName>
</protein>
<evidence type="ECO:0000313" key="3">
    <source>
        <dbReference type="Proteomes" id="UP001175353"/>
    </source>
</evidence>
<proteinExistence type="predicted"/>
<feature type="region of interest" description="Disordered" evidence="1">
    <location>
        <begin position="1"/>
        <end position="46"/>
    </location>
</feature>
<comment type="caution">
    <text evidence="2">The sequence shown here is derived from an EMBL/GenBank/DDBJ whole genome shotgun (WGS) entry which is preliminary data.</text>
</comment>
<evidence type="ECO:0000256" key="1">
    <source>
        <dbReference type="SAM" id="MobiDB-lite"/>
    </source>
</evidence>
<gene>
    <name evidence="2" type="ORF">LTR91_024433</name>
</gene>